<sequence length="239" mass="25804">MWAPPGKPLFLSPALAPVPVPSPQRPAGSGIPEPSPELTPPPQNAGVWRADKQIRKPRIQQRRPPRTRAAKPTRASHTQRPPFAWLARTAAEPVSLSVGLLQKAAAALQPSTSWRRQRMRNCRVSDKGGLGVSEALHLGIMIPGRRGLRGGCVRASNCCRTRAVRVVRAVADARCHNLATAVGDLLDFFDSLRRQRSNRLPQDGFQLVQQAVMLPYGACRLDPSCGLAGGLGFLLGDAS</sequence>
<name>A0ACC4DM20_PURLI</name>
<comment type="caution">
    <text evidence="1">The sequence shown here is derived from an EMBL/GenBank/DDBJ whole genome shotgun (WGS) entry which is preliminary data.</text>
</comment>
<proteinExistence type="predicted"/>
<dbReference type="Proteomes" id="UP001638806">
    <property type="component" value="Unassembled WGS sequence"/>
</dbReference>
<organism evidence="1 2">
    <name type="scientific">Purpureocillium lilacinum</name>
    <name type="common">Paecilomyces lilacinus</name>
    <dbReference type="NCBI Taxonomy" id="33203"/>
    <lineage>
        <taxon>Eukaryota</taxon>
        <taxon>Fungi</taxon>
        <taxon>Dikarya</taxon>
        <taxon>Ascomycota</taxon>
        <taxon>Pezizomycotina</taxon>
        <taxon>Sordariomycetes</taxon>
        <taxon>Hypocreomycetidae</taxon>
        <taxon>Hypocreales</taxon>
        <taxon>Ophiocordycipitaceae</taxon>
        <taxon>Purpureocillium</taxon>
    </lineage>
</organism>
<evidence type="ECO:0000313" key="2">
    <source>
        <dbReference type="Proteomes" id="UP001638806"/>
    </source>
</evidence>
<evidence type="ECO:0000313" key="1">
    <source>
        <dbReference type="EMBL" id="KAL3957163.1"/>
    </source>
</evidence>
<dbReference type="EMBL" id="JBGNUJ010000007">
    <property type="protein sequence ID" value="KAL3957163.1"/>
    <property type="molecule type" value="Genomic_DNA"/>
</dbReference>
<protein>
    <submittedName>
        <fullName evidence="1">Uncharacterized protein</fullName>
    </submittedName>
</protein>
<reference evidence="1" key="1">
    <citation type="submission" date="2024-12" db="EMBL/GenBank/DDBJ databases">
        <title>Comparative genomics and development of molecular markers within Purpureocillium lilacinum and among Purpureocillium species.</title>
        <authorList>
            <person name="Yeh Z.-Y."/>
            <person name="Ni N.-T."/>
            <person name="Lo P.-H."/>
            <person name="Mushyakhwo K."/>
            <person name="Lin C.-F."/>
            <person name="Nai Y.-S."/>
        </authorList>
    </citation>
    <scope>NUCLEOTIDE SEQUENCE</scope>
    <source>
        <strain evidence="1">NCHU-NPUST-175</strain>
    </source>
</reference>
<accession>A0ACC4DM20</accession>
<keyword evidence="2" id="KW-1185">Reference proteome</keyword>
<gene>
    <name evidence="1" type="ORF">ACCO45_007741</name>
</gene>